<feature type="domain" description="Acyl-CoA dehydrogenase/oxidase N-terminal" evidence="9">
    <location>
        <begin position="6"/>
        <end position="116"/>
    </location>
</feature>
<evidence type="ECO:0000313" key="11">
    <source>
        <dbReference type="Proteomes" id="UP001642900"/>
    </source>
</evidence>
<dbReference type="InterPro" id="IPR037069">
    <property type="entry name" value="AcylCoA_DH/ox_N_sf"/>
</dbReference>
<evidence type="ECO:0000259" key="9">
    <source>
        <dbReference type="Pfam" id="PF02771"/>
    </source>
</evidence>
<dbReference type="PANTHER" id="PTHR43884:SF40">
    <property type="entry name" value="ACYL-COA DEHYDROGENASE"/>
    <property type="match status" value="1"/>
</dbReference>
<dbReference type="PROSITE" id="PS00073">
    <property type="entry name" value="ACYL_COA_DH_2"/>
    <property type="match status" value="1"/>
</dbReference>
<evidence type="ECO:0000259" key="7">
    <source>
        <dbReference type="Pfam" id="PF00441"/>
    </source>
</evidence>
<dbReference type="FunFam" id="1.20.140.10:FF:000001">
    <property type="entry name" value="Acyl-CoA dehydrogenase"/>
    <property type="match status" value="1"/>
</dbReference>
<keyword evidence="5 6" id="KW-0560">Oxidoreductase</keyword>
<evidence type="ECO:0000256" key="6">
    <source>
        <dbReference type="RuleBase" id="RU362125"/>
    </source>
</evidence>
<comment type="similarity">
    <text evidence="2 6">Belongs to the acyl-CoA dehydrogenase family.</text>
</comment>
<dbReference type="InterPro" id="IPR013786">
    <property type="entry name" value="AcylCoA_DH/ox_N"/>
</dbReference>
<dbReference type="InterPro" id="IPR006091">
    <property type="entry name" value="Acyl-CoA_Oxase/DH_mid-dom"/>
</dbReference>
<dbReference type="InterPro" id="IPR006089">
    <property type="entry name" value="Acyl-CoA_DH_CS"/>
</dbReference>
<proteinExistence type="inferred from homology"/>
<dbReference type="PROSITE" id="PS00072">
    <property type="entry name" value="ACYL_COA_DH_1"/>
    <property type="match status" value="1"/>
</dbReference>
<keyword evidence="3 6" id="KW-0285">Flavoprotein</keyword>
<dbReference type="SUPFAM" id="SSF47203">
    <property type="entry name" value="Acyl-CoA dehydrogenase C-terminal domain-like"/>
    <property type="match status" value="1"/>
</dbReference>
<dbReference type="PANTHER" id="PTHR43884">
    <property type="entry name" value="ACYL-COA DEHYDROGENASE"/>
    <property type="match status" value="1"/>
</dbReference>
<dbReference type="RefSeq" id="WP_165030845.1">
    <property type="nucleotide sequence ID" value="NZ_JAAKZF010000032.1"/>
</dbReference>
<evidence type="ECO:0000256" key="3">
    <source>
        <dbReference type="ARBA" id="ARBA00022630"/>
    </source>
</evidence>
<evidence type="ECO:0000256" key="2">
    <source>
        <dbReference type="ARBA" id="ARBA00009347"/>
    </source>
</evidence>
<dbReference type="InterPro" id="IPR009100">
    <property type="entry name" value="AcylCoA_DH/oxidase_NM_dom_sf"/>
</dbReference>
<name>A0A6G4WFT5_9HYPH</name>
<dbReference type="SUPFAM" id="SSF56645">
    <property type="entry name" value="Acyl-CoA dehydrogenase NM domain-like"/>
    <property type="match status" value="1"/>
</dbReference>
<evidence type="ECO:0000256" key="1">
    <source>
        <dbReference type="ARBA" id="ARBA00001974"/>
    </source>
</evidence>
<dbReference type="FunFam" id="2.40.110.10:FF:000002">
    <property type="entry name" value="Acyl-CoA dehydrogenase fadE12"/>
    <property type="match status" value="1"/>
</dbReference>
<dbReference type="CDD" id="cd00567">
    <property type="entry name" value="ACAD"/>
    <property type="match status" value="1"/>
</dbReference>
<dbReference type="Pfam" id="PF02770">
    <property type="entry name" value="Acyl-CoA_dh_M"/>
    <property type="match status" value="1"/>
</dbReference>
<dbReference type="InterPro" id="IPR036250">
    <property type="entry name" value="AcylCo_DH-like_C"/>
</dbReference>
<evidence type="ECO:0000259" key="8">
    <source>
        <dbReference type="Pfam" id="PF02770"/>
    </source>
</evidence>
<reference evidence="10 11" key="1">
    <citation type="submission" date="2020-02" db="EMBL/GenBank/DDBJ databases">
        <title>Genome sequence of strain CCNWXJ40-4.</title>
        <authorList>
            <person name="Gao J."/>
            <person name="Sun J."/>
        </authorList>
    </citation>
    <scope>NUCLEOTIDE SEQUENCE [LARGE SCALE GENOMIC DNA]</scope>
    <source>
        <strain evidence="10 11">CCNWXJ 40-4</strain>
    </source>
</reference>
<dbReference type="Proteomes" id="UP001642900">
    <property type="component" value="Unassembled WGS sequence"/>
</dbReference>
<evidence type="ECO:0000313" key="10">
    <source>
        <dbReference type="EMBL" id="NGO53454.1"/>
    </source>
</evidence>
<feature type="domain" description="Acyl-CoA oxidase/dehydrogenase middle" evidence="8">
    <location>
        <begin position="122"/>
        <end position="217"/>
    </location>
</feature>
<gene>
    <name evidence="10" type="ORF">G6N73_20200</name>
</gene>
<dbReference type="Gene3D" id="1.20.140.10">
    <property type="entry name" value="Butyryl-CoA Dehydrogenase, subunit A, domain 3"/>
    <property type="match status" value="1"/>
</dbReference>
<keyword evidence="4 6" id="KW-0274">FAD</keyword>
<dbReference type="Gene3D" id="1.10.540.10">
    <property type="entry name" value="Acyl-CoA dehydrogenase/oxidase, N-terminal domain"/>
    <property type="match status" value="1"/>
</dbReference>
<dbReference type="Pfam" id="PF02771">
    <property type="entry name" value="Acyl-CoA_dh_N"/>
    <property type="match status" value="1"/>
</dbReference>
<dbReference type="GO" id="GO:0003995">
    <property type="term" value="F:acyl-CoA dehydrogenase activity"/>
    <property type="evidence" value="ECO:0007669"/>
    <property type="project" value="InterPro"/>
</dbReference>
<dbReference type="InterPro" id="IPR009075">
    <property type="entry name" value="AcylCo_DH/oxidase_C"/>
</dbReference>
<dbReference type="AlphaFoldDB" id="A0A6G4WFT5"/>
<accession>A0A6G4WFT5</accession>
<dbReference type="Pfam" id="PF00441">
    <property type="entry name" value="Acyl-CoA_dh_1"/>
    <property type="match status" value="1"/>
</dbReference>
<evidence type="ECO:0000256" key="5">
    <source>
        <dbReference type="ARBA" id="ARBA00023002"/>
    </source>
</evidence>
<organism evidence="10 11">
    <name type="scientific">Allomesorhizobium camelthorni</name>
    <dbReference type="NCBI Taxonomy" id="475069"/>
    <lineage>
        <taxon>Bacteria</taxon>
        <taxon>Pseudomonadati</taxon>
        <taxon>Pseudomonadota</taxon>
        <taxon>Alphaproteobacteria</taxon>
        <taxon>Hyphomicrobiales</taxon>
        <taxon>Phyllobacteriaceae</taxon>
        <taxon>Allomesorhizobium</taxon>
    </lineage>
</organism>
<protein>
    <submittedName>
        <fullName evidence="10">Acyl-CoA/acyl-ACP dehydrogenase</fullName>
    </submittedName>
</protein>
<comment type="caution">
    <text evidence="10">The sequence shown here is derived from an EMBL/GenBank/DDBJ whole genome shotgun (WGS) entry which is preliminary data.</text>
</comment>
<dbReference type="GO" id="GO:0050660">
    <property type="term" value="F:flavin adenine dinucleotide binding"/>
    <property type="evidence" value="ECO:0007669"/>
    <property type="project" value="InterPro"/>
</dbReference>
<comment type="cofactor">
    <cofactor evidence="1 6">
        <name>FAD</name>
        <dbReference type="ChEBI" id="CHEBI:57692"/>
    </cofactor>
</comment>
<keyword evidence="11" id="KW-1185">Reference proteome</keyword>
<evidence type="ECO:0000256" key="4">
    <source>
        <dbReference type="ARBA" id="ARBA00022827"/>
    </source>
</evidence>
<sequence>MSEATTEELEMIRNTVRSFVHKELVPLEQGIEDADDVDHEVTRKLRSKAVALGIYGFNLPDSCGGPGFSVPTQAAIMEEVGYTSMPLSETIGNLPMSLTLLSAEQKDWLLPDVLNGSKTFTYALTEPDAGSDVASIKTRATRTNDGWILSGAKQFISNAETSDYILVLAATDPAAPLKKRLTTFIVERTNPGVRAMTRFAKMGWRGYHLNGFVLEDCFVPDSHVIGRPGDGFLAMMASVNHDRLFSAYRSLAIAQRAHDMACTYVKERAAFGKTLDQHQAIQFMIADNDVELSAARALAYQAAETAEKNPRGFQLAASRAKLYASEMAGRVTDRALQIFGGMGYSCELPIERFYRDARAFRIGEGTSEMQRIQIARRVLNQ</sequence>
<dbReference type="Gene3D" id="2.40.110.10">
    <property type="entry name" value="Butyryl-CoA Dehydrogenase, subunit A, domain 2"/>
    <property type="match status" value="1"/>
</dbReference>
<feature type="domain" description="Acyl-CoA dehydrogenase/oxidase C-terminal" evidence="7">
    <location>
        <begin position="229"/>
        <end position="379"/>
    </location>
</feature>
<dbReference type="InterPro" id="IPR046373">
    <property type="entry name" value="Acyl-CoA_Oxase/DH_mid-dom_sf"/>
</dbReference>
<dbReference type="EMBL" id="JAAKZF010000032">
    <property type="protein sequence ID" value="NGO53454.1"/>
    <property type="molecule type" value="Genomic_DNA"/>
</dbReference>